<evidence type="ECO:0000313" key="2">
    <source>
        <dbReference type="Proteomes" id="UP000199663"/>
    </source>
</evidence>
<protein>
    <recommendedName>
        <fullName evidence="3">Homing endonuclease LAGLIDADG domain-containing protein</fullName>
    </recommendedName>
</protein>
<organism evidence="1 2">
    <name type="scientific">Rhodonellum ikkaensis</name>
    <dbReference type="NCBI Taxonomy" id="336829"/>
    <lineage>
        <taxon>Bacteria</taxon>
        <taxon>Pseudomonadati</taxon>
        <taxon>Bacteroidota</taxon>
        <taxon>Cytophagia</taxon>
        <taxon>Cytophagales</taxon>
        <taxon>Cytophagaceae</taxon>
        <taxon>Rhodonellum</taxon>
    </lineage>
</organism>
<proteinExistence type="predicted"/>
<dbReference type="Proteomes" id="UP000199663">
    <property type="component" value="Unassembled WGS sequence"/>
</dbReference>
<comment type="caution">
    <text evidence="1">The sequence shown here is derived from an EMBL/GenBank/DDBJ whole genome shotgun (WGS) entry which is preliminary data.</text>
</comment>
<dbReference type="EMBL" id="FNQC01000002">
    <property type="protein sequence ID" value="SDY64524.1"/>
    <property type="molecule type" value="Genomic_DNA"/>
</dbReference>
<sequence length="154" mass="18050">MELRRIDNLWKFLGIKNNLPVIHSLEDGINYRFVKGGLELVHHFNPKFLHHSSLRLEERGFQENLSCHHYTASKLRFGFKPKIASPASKVIFFPKELLSLHSKFDLEIHKDRNGHFKVVISPFSPKNIYEILDAANLISRNLWKKNFFAEGIRN</sequence>
<name>A0A1H3LKM5_9BACT</name>
<evidence type="ECO:0000313" key="1">
    <source>
        <dbReference type="EMBL" id="SDY64524.1"/>
    </source>
</evidence>
<reference evidence="1 2" key="1">
    <citation type="submission" date="2016-10" db="EMBL/GenBank/DDBJ databases">
        <authorList>
            <person name="Varghese N."/>
            <person name="Submissions S."/>
        </authorList>
    </citation>
    <scope>NUCLEOTIDE SEQUENCE [LARGE SCALE GENOMIC DNA]</scope>
    <source>
        <strain evidence="1 2">DSM 17997</strain>
    </source>
</reference>
<dbReference type="RefSeq" id="WP_019596469.1">
    <property type="nucleotide sequence ID" value="NZ_FNQC01000002.1"/>
</dbReference>
<accession>A0A1H3LKM5</accession>
<gene>
    <name evidence="1" type="ORF">SAMN05444412_10289</name>
</gene>
<evidence type="ECO:0008006" key="3">
    <source>
        <dbReference type="Google" id="ProtNLM"/>
    </source>
</evidence>
<keyword evidence="2" id="KW-1185">Reference proteome</keyword>